<feature type="transmembrane region" description="Helical" evidence="10">
    <location>
        <begin position="338"/>
        <end position="357"/>
    </location>
</feature>
<dbReference type="EMBL" id="JH000126">
    <property type="protein sequence ID" value="EGV97893.1"/>
    <property type="molecule type" value="Genomic_DNA"/>
</dbReference>
<comment type="subcellular location">
    <subcellularLocation>
        <location evidence="1">Membrane</location>
        <topology evidence="1">Multi-pass membrane protein</topology>
    </subcellularLocation>
</comment>
<evidence type="ECO:0000256" key="9">
    <source>
        <dbReference type="SAM" id="MobiDB-lite"/>
    </source>
</evidence>
<keyword evidence="4 11" id="KW-0732">Signal</keyword>
<dbReference type="InParanoid" id="G3H3F9"/>
<feature type="transmembrane region" description="Helical" evidence="10">
    <location>
        <begin position="294"/>
        <end position="318"/>
    </location>
</feature>
<dbReference type="Proteomes" id="UP000001075">
    <property type="component" value="Unassembled WGS sequence"/>
</dbReference>
<dbReference type="InterPro" id="IPR008253">
    <property type="entry name" value="Marvel"/>
</dbReference>
<evidence type="ECO:0000256" key="5">
    <source>
        <dbReference type="ARBA" id="ARBA00022989"/>
    </source>
</evidence>
<dbReference type="PANTHER" id="PTHR10838:SF19">
    <property type="entry name" value="SYNAPTOGYRIN-2 LIKE PROTEIN-RELATED"/>
    <property type="match status" value="1"/>
</dbReference>
<feature type="transmembrane region" description="Helical" evidence="10">
    <location>
        <begin position="260"/>
        <end position="282"/>
    </location>
</feature>
<feature type="domain" description="MARVEL" evidence="12">
    <location>
        <begin position="210"/>
        <end position="361"/>
    </location>
</feature>
<feature type="compositionally biased region" description="Polar residues" evidence="9">
    <location>
        <begin position="385"/>
        <end position="407"/>
    </location>
</feature>
<keyword evidence="3 8" id="KW-0812">Transmembrane</keyword>
<evidence type="ECO:0000256" key="8">
    <source>
        <dbReference type="PROSITE-ProRule" id="PRU00581"/>
    </source>
</evidence>
<evidence type="ECO:0000259" key="12">
    <source>
        <dbReference type="PROSITE" id="PS51225"/>
    </source>
</evidence>
<evidence type="ECO:0000256" key="7">
    <source>
        <dbReference type="ARBA" id="ARBA00023180"/>
    </source>
</evidence>
<evidence type="ECO:0000313" key="13">
    <source>
        <dbReference type="EMBL" id="EGV97893.1"/>
    </source>
</evidence>
<proteinExistence type="inferred from homology"/>
<feature type="signal peptide" evidence="11">
    <location>
        <begin position="1"/>
        <end position="18"/>
    </location>
</feature>
<name>G3H3F9_CRIGR</name>
<dbReference type="InterPro" id="IPR036179">
    <property type="entry name" value="Ig-like_dom_sf"/>
</dbReference>
<dbReference type="PaxDb" id="10029-XP_007634150.1"/>
<gene>
    <name evidence="13" type="ORF">I79_004775</name>
</gene>
<dbReference type="GO" id="GO:0030672">
    <property type="term" value="C:synaptic vesicle membrane"/>
    <property type="evidence" value="ECO:0007669"/>
    <property type="project" value="TreeGrafter"/>
</dbReference>
<evidence type="ECO:0000256" key="4">
    <source>
        <dbReference type="ARBA" id="ARBA00022729"/>
    </source>
</evidence>
<keyword evidence="7" id="KW-0325">Glycoprotein</keyword>
<dbReference type="InterPro" id="IPR040878">
    <property type="entry name" value="IL-40-like_Ig"/>
</dbReference>
<evidence type="ECO:0000313" key="14">
    <source>
        <dbReference type="Proteomes" id="UP000001075"/>
    </source>
</evidence>
<dbReference type="STRING" id="10029.G3H3F9"/>
<organism evidence="13 14">
    <name type="scientific">Cricetulus griseus</name>
    <name type="common">Chinese hamster</name>
    <name type="synonym">Cricetulus barabensis griseus</name>
    <dbReference type="NCBI Taxonomy" id="10029"/>
    <lineage>
        <taxon>Eukaryota</taxon>
        <taxon>Metazoa</taxon>
        <taxon>Chordata</taxon>
        <taxon>Craniata</taxon>
        <taxon>Vertebrata</taxon>
        <taxon>Euteleostomi</taxon>
        <taxon>Mammalia</taxon>
        <taxon>Eutheria</taxon>
        <taxon>Euarchontoglires</taxon>
        <taxon>Glires</taxon>
        <taxon>Rodentia</taxon>
        <taxon>Myomorpha</taxon>
        <taxon>Muroidea</taxon>
        <taxon>Cricetidae</taxon>
        <taxon>Cricetinae</taxon>
        <taxon>Cricetulus</taxon>
    </lineage>
</organism>
<dbReference type="Pfam" id="PF17736">
    <property type="entry name" value="Ig_C17orf99"/>
    <property type="match status" value="2"/>
</dbReference>
<evidence type="ECO:0000256" key="1">
    <source>
        <dbReference type="ARBA" id="ARBA00004141"/>
    </source>
</evidence>
<evidence type="ECO:0000256" key="2">
    <source>
        <dbReference type="ARBA" id="ARBA00010252"/>
    </source>
</evidence>
<keyword evidence="5 10" id="KW-1133">Transmembrane helix</keyword>
<dbReference type="AlphaFoldDB" id="G3H3F9"/>
<dbReference type="GO" id="GO:0031594">
    <property type="term" value="C:neuromuscular junction"/>
    <property type="evidence" value="ECO:0007669"/>
    <property type="project" value="TreeGrafter"/>
</dbReference>
<reference evidence="14" key="1">
    <citation type="journal article" date="2011" name="Nat. Biotechnol.">
        <title>The genomic sequence of the Chinese hamster ovary (CHO)-K1 cell line.</title>
        <authorList>
            <person name="Xu X."/>
            <person name="Nagarajan H."/>
            <person name="Lewis N.E."/>
            <person name="Pan S."/>
            <person name="Cai Z."/>
            <person name="Liu X."/>
            <person name="Chen W."/>
            <person name="Xie M."/>
            <person name="Wang W."/>
            <person name="Hammond S."/>
            <person name="Andersen M.R."/>
            <person name="Neff N."/>
            <person name="Passarelli B."/>
            <person name="Koh W."/>
            <person name="Fan H.C."/>
            <person name="Wang J."/>
            <person name="Gui Y."/>
            <person name="Lee K.H."/>
            <person name="Betenbaugh M.J."/>
            <person name="Quake S.R."/>
            <person name="Famili I."/>
            <person name="Palsson B.O."/>
            <person name="Wang J."/>
        </authorList>
    </citation>
    <scope>NUCLEOTIDE SEQUENCE [LARGE SCALE GENOMIC DNA]</scope>
    <source>
        <strain evidence="14">CHO K1 cell line</strain>
    </source>
</reference>
<evidence type="ECO:0000256" key="6">
    <source>
        <dbReference type="ARBA" id="ARBA00023136"/>
    </source>
</evidence>
<keyword evidence="6 8" id="KW-0472">Membrane</keyword>
<evidence type="ECO:0000256" key="10">
    <source>
        <dbReference type="SAM" id="Phobius"/>
    </source>
</evidence>
<evidence type="ECO:0000256" key="3">
    <source>
        <dbReference type="ARBA" id="ARBA00022692"/>
    </source>
</evidence>
<dbReference type="InterPro" id="IPR016579">
    <property type="entry name" value="Synaptogyrin"/>
</dbReference>
<protein>
    <submittedName>
        <fullName evidence="13">Synaptogyrin-2</fullName>
    </submittedName>
</protein>
<dbReference type="Pfam" id="PF01284">
    <property type="entry name" value="MARVEL"/>
    <property type="match status" value="1"/>
</dbReference>
<comment type="similarity">
    <text evidence="2">Belongs to the synaptogyrin family.</text>
</comment>
<dbReference type="PANTHER" id="PTHR10838">
    <property type="entry name" value="SYNAPTOGYRIN"/>
    <property type="match status" value="1"/>
</dbReference>
<evidence type="ECO:0000256" key="11">
    <source>
        <dbReference type="SAM" id="SignalP"/>
    </source>
</evidence>
<dbReference type="eggNOG" id="ENOG502SPUE">
    <property type="taxonomic scope" value="Eukaryota"/>
</dbReference>
<sequence length="414" mass="45585">MRFLWLLFVAMLAAYSFSGEPTEGTEDITIAYKVLAVYPQSRRVLITCDIPEAPRPITYSLMASRGVLVAKRVVRDYKPATFNINITLKSSPDLLTYSCQAASDLGTYGPSSRLQMYLELWDKPVSQLQTDVTLYNGDSGPTANLSCLASSGSPPIIYRLVADDGHVRVQQRPLHGEPATFSIPLSQMSGWFQCEATNGISADSSAPILLPPAEAQPRLLTTLVLALIVFSCIFGEGYSNTHNTDQLHCVFNKNEDACRYGSAIGVLAFLASAFFLVVDALFSQISNATDRKYLVIGDLLFSALWTFLWFVGFCFLTNQWAATKAEDVLVGADSARAAITFSFFSIFSWGVLAFLAYQRYKAGVDAFIENYVDPTPDPNTAYASYPSSSVENYQQPPFTQNVETTEGYQPPPVY</sequence>
<feature type="chain" id="PRO_5003443815" evidence="11">
    <location>
        <begin position="19"/>
        <end position="414"/>
    </location>
</feature>
<accession>G3H3F9</accession>
<dbReference type="SUPFAM" id="SSF48726">
    <property type="entry name" value="Immunoglobulin"/>
    <property type="match status" value="1"/>
</dbReference>
<dbReference type="FunCoup" id="G3H3F9">
    <property type="interactions" value="116"/>
</dbReference>
<dbReference type="GlyGen" id="G3H3F9">
    <property type="glycosylation" value="1 site"/>
</dbReference>
<dbReference type="PROSITE" id="PS51225">
    <property type="entry name" value="MARVEL"/>
    <property type="match status" value="1"/>
</dbReference>
<feature type="region of interest" description="Disordered" evidence="9">
    <location>
        <begin position="385"/>
        <end position="414"/>
    </location>
</feature>